<dbReference type="AlphaFoldDB" id="A0A332KYQ9"/>
<organism evidence="1 2">
    <name type="scientific">Klebsiella pneumoniae</name>
    <dbReference type="NCBI Taxonomy" id="573"/>
    <lineage>
        <taxon>Bacteria</taxon>
        <taxon>Pseudomonadati</taxon>
        <taxon>Pseudomonadota</taxon>
        <taxon>Gammaproteobacteria</taxon>
        <taxon>Enterobacterales</taxon>
        <taxon>Enterobacteriaceae</taxon>
        <taxon>Klebsiella/Raoultella group</taxon>
        <taxon>Klebsiella</taxon>
        <taxon>Klebsiella pneumoniae complex</taxon>
    </lineage>
</organism>
<accession>A0A332KYQ9</accession>
<reference evidence="1 2" key="1">
    <citation type="submission" date="2018-07" db="EMBL/GenBank/DDBJ databases">
        <authorList>
            <consortium name="Pathogen Informatics"/>
        </authorList>
    </citation>
    <scope>NUCLEOTIDE SEQUENCE [LARGE SCALE GENOMIC DNA]</scope>
    <source>
        <strain evidence="1 2">4300STDY6470422</strain>
    </source>
</reference>
<sequence length="86" mass="10320">MNENDIDQSLLELLARYFYYIDPNEENTAFLEANKDEQDLCYFVAYRYIKENKTQDLIDALKDQKDEDYIKAMKDYVYGGGKYGYR</sequence>
<evidence type="ECO:0000313" key="2">
    <source>
        <dbReference type="Proteomes" id="UP000252603"/>
    </source>
</evidence>
<proteinExistence type="predicted"/>
<name>A0A332KYQ9_KLEPN</name>
<dbReference type="Proteomes" id="UP000252603">
    <property type="component" value="Unassembled WGS sequence"/>
</dbReference>
<protein>
    <submittedName>
        <fullName evidence="1">Uncharacterized protein</fullName>
    </submittedName>
</protein>
<dbReference type="RefSeq" id="WP_063617446.1">
    <property type="nucleotide sequence ID" value="NZ_BIHW01000052.1"/>
</dbReference>
<dbReference type="EMBL" id="UFEU01000044">
    <property type="protein sequence ID" value="SSK65621.1"/>
    <property type="molecule type" value="Genomic_DNA"/>
</dbReference>
<evidence type="ECO:0000313" key="1">
    <source>
        <dbReference type="EMBL" id="SSK65621.1"/>
    </source>
</evidence>
<gene>
    <name evidence="1" type="ORF">SAMEA4364603_05407</name>
</gene>